<proteinExistence type="inferred from homology"/>
<comment type="function">
    <text evidence="7">Putative phospholipase.</text>
</comment>
<keyword evidence="2 7" id="KW-0732">Signal</keyword>
<dbReference type="Proteomes" id="UP001314263">
    <property type="component" value="Unassembled WGS sequence"/>
</dbReference>
<keyword evidence="9" id="KW-1185">Reference proteome</keyword>
<evidence type="ECO:0000256" key="7">
    <source>
        <dbReference type="RuleBase" id="RU364138"/>
    </source>
</evidence>
<keyword evidence="4 7" id="KW-0442">Lipid degradation</keyword>
<comment type="similarity">
    <text evidence="1 7">Belongs to the phospholipase B-like family.</text>
</comment>
<feature type="chain" id="PRO_5043096199" description="Phospholipase B-like" evidence="7">
    <location>
        <begin position="19"/>
        <end position="573"/>
    </location>
</feature>
<gene>
    <name evidence="8" type="ORF">CVIRNUC_008669</name>
</gene>
<dbReference type="PANTHER" id="PTHR12370">
    <property type="entry name" value="PHOSPHOLIPASE B-RELATED"/>
    <property type="match status" value="1"/>
</dbReference>
<dbReference type="EC" id="3.1.1.-" evidence="7"/>
<evidence type="ECO:0000313" key="8">
    <source>
        <dbReference type="EMBL" id="CAK0785460.1"/>
    </source>
</evidence>
<dbReference type="InterPro" id="IPR007000">
    <property type="entry name" value="PLipase_B-like"/>
</dbReference>
<evidence type="ECO:0000256" key="5">
    <source>
        <dbReference type="ARBA" id="ARBA00023098"/>
    </source>
</evidence>
<name>A0AAV1IGX0_9CHLO</name>
<protein>
    <recommendedName>
        <fullName evidence="7">Phospholipase B-like</fullName>
        <ecNumber evidence="7">3.1.1.-</ecNumber>
    </recommendedName>
</protein>
<organism evidence="8 9">
    <name type="scientific">Coccomyxa viridis</name>
    <dbReference type="NCBI Taxonomy" id="1274662"/>
    <lineage>
        <taxon>Eukaryota</taxon>
        <taxon>Viridiplantae</taxon>
        <taxon>Chlorophyta</taxon>
        <taxon>core chlorophytes</taxon>
        <taxon>Trebouxiophyceae</taxon>
        <taxon>Trebouxiophyceae incertae sedis</taxon>
        <taxon>Coccomyxaceae</taxon>
        <taxon>Coccomyxa</taxon>
    </lineage>
</organism>
<reference evidence="8 9" key="1">
    <citation type="submission" date="2023-10" db="EMBL/GenBank/DDBJ databases">
        <authorList>
            <person name="Maclean D."/>
            <person name="Macfadyen A."/>
        </authorList>
    </citation>
    <scope>NUCLEOTIDE SEQUENCE [LARGE SCALE GENOMIC DNA]</scope>
</reference>
<dbReference type="GO" id="GO:0004620">
    <property type="term" value="F:phospholipase activity"/>
    <property type="evidence" value="ECO:0007669"/>
    <property type="project" value="InterPro"/>
</dbReference>
<keyword evidence="6" id="KW-0325">Glycoprotein</keyword>
<evidence type="ECO:0000313" key="9">
    <source>
        <dbReference type="Proteomes" id="UP001314263"/>
    </source>
</evidence>
<dbReference type="AlphaFoldDB" id="A0AAV1IGX0"/>
<dbReference type="Pfam" id="PF04916">
    <property type="entry name" value="Phospholip_B"/>
    <property type="match status" value="1"/>
</dbReference>
<keyword evidence="3 7" id="KW-0378">Hydrolase</keyword>
<accession>A0AAV1IGX0</accession>
<keyword evidence="5 7" id="KW-0443">Lipid metabolism</keyword>
<evidence type="ECO:0000256" key="2">
    <source>
        <dbReference type="ARBA" id="ARBA00022729"/>
    </source>
</evidence>
<evidence type="ECO:0000256" key="1">
    <source>
        <dbReference type="ARBA" id="ARBA00007835"/>
    </source>
</evidence>
<dbReference type="EMBL" id="CAUYUE010000012">
    <property type="protein sequence ID" value="CAK0785460.1"/>
    <property type="molecule type" value="Genomic_DNA"/>
</dbReference>
<evidence type="ECO:0000256" key="6">
    <source>
        <dbReference type="ARBA" id="ARBA00023180"/>
    </source>
</evidence>
<dbReference type="GO" id="GO:0009395">
    <property type="term" value="P:phospholipid catabolic process"/>
    <property type="evidence" value="ECO:0007669"/>
    <property type="project" value="TreeGrafter"/>
</dbReference>
<feature type="signal peptide" evidence="7">
    <location>
        <begin position="1"/>
        <end position="18"/>
    </location>
</feature>
<dbReference type="PANTHER" id="PTHR12370:SF3">
    <property type="entry name" value="PHOSPHOLIPASE B-LIKE 2-RELATED"/>
    <property type="match status" value="1"/>
</dbReference>
<dbReference type="Gene3D" id="3.60.60.30">
    <property type="match status" value="1"/>
</dbReference>
<sequence length="573" mass="63629">MDAELVIVLIAVLPLCQGLPSLARTLDVHSDGRTSSPSSEGSIVKKGGAFAFKTGRTDRSVAYARYVDAAQTRSYTGQLHLSTSEAFSDHDQMFAAGYLEGYMTARRIDEYYSNTFTYFTQGMNASLEKPLDWLEQQDRWSRSQVKDNGDSTPWRMLGLVLTQFDGIVAGYQARQAAEPDALPDLSRRDLIFLNGNGEVYDLLEADLELQSTSNGIDLTKSPAQIFHDIALSGRCSALVTVTADFSNLFMGHSTWDSWSQITKIFKHYDFSLSLPGLASQRMSFSSYPGELFSDDDLYIMDSELAVLSTTNHLYNTSLYGSLTHESLVSWQRVRVANALASSGEEWVSYLDYLNSGTYNNQYMIVDLKRFTPGSDLPAGLLWVAEQIPGLVASGDVTEQLARGYWPSYNIPYFPEVYNVSGLLPLQQQLRAMGPEYSNAASWTSYQLCPRASIFRRNFSDVVDVESMKHLMRSNDYATDKLSWGSPVAAVCARGDLESVDAVPSGCFDTKVTSYDMALRMQVDAVAGPTTEGGLPPFEWKEPFLSTPHAGQPHRFDFEFELQQPDWALTPAAA</sequence>
<dbReference type="GO" id="GO:0005576">
    <property type="term" value="C:extracellular region"/>
    <property type="evidence" value="ECO:0007669"/>
    <property type="project" value="TreeGrafter"/>
</dbReference>
<evidence type="ECO:0000256" key="4">
    <source>
        <dbReference type="ARBA" id="ARBA00022963"/>
    </source>
</evidence>
<evidence type="ECO:0000256" key="3">
    <source>
        <dbReference type="ARBA" id="ARBA00022801"/>
    </source>
</evidence>
<comment type="caution">
    <text evidence="8">The sequence shown here is derived from an EMBL/GenBank/DDBJ whole genome shotgun (WGS) entry which is preliminary data.</text>
</comment>